<comment type="caution">
    <text evidence="1">The sequence shown here is derived from an EMBL/GenBank/DDBJ whole genome shotgun (WGS) entry which is preliminary data.</text>
</comment>
<sequence>MTSSWREPAQRLIESRDLSWDGLWALLDIAGHAAIRLSLSAPLGSSVDLTFAALDLGEAREELEWARPSLRSDSSHHPLPALFPDDDTADARRVLEEVVDEAARRLLAAGGDNREQDELSTLGRAFRRIVSAQDEFRRCRA</sequence>
<dbReference type="EMBL" id="JAAXOY010000001">
    <property type="protein sequence ID" value="NKY38042.1"/>
    <property type="molecule type" value="Genomic_DNA"/>
</dbReference>
<evidence type="ECO:0000313" key="2">
    <source>
        <dbReference type="Proteomes" id="UP000777774"/>
    </source>
</evidence>
<dbReference type="Proteomes" id="UP000777774">
    <property type="component" value="Unassembled WGS sequence"/>
</dbReference>
<dbReference type="RefSeq" id="WP_168676340.1">
    <property type="nucleotide sequence ID" value="NZ_JAAXOY010000001.1"/>
</dbReference>
<reference evidence="1 2" key="1">
    <citation type="submission" date="2020-04" db="EMBL/GenBank/DDBJ databases">
        <title>MicrobeNet Type strains.</title>
        <authorList>
            <person name="Nicholson A.C."/>
        </authorList>
    </citation>
    <scope>NUCLEOTIDE SEQUENCE [LARGE SCALE GENOMIC DNA]</scope>
    <source>
        <strain evidence="1 2">ATCC BAA-787</strain>
    </source>
</reference>
<accession>A0ABX1JVF2</accession>
<gene>
    <name evidence="1" type="ORF">HGA02_00450</name>
</gene>
<protein>
    <submittedName>
        <fullName evidence="1">Uncharacterized protein</fullName>
    </submittedName>
</protein>
<evidence type="ECO:0000313" key="1">
    <source>
        <dbReference type="EMBL" id="NKY38042.1"/>
    </source>
</evidence>
<proteinExistence type="predicted"/>
<organism evidence="1 2">
    <name type="scientific">Cellulomonas septica</name>
    <dbReference type="NCBI Taxonomy" id="285080"/>
    <lineage>
        <taxon>Bacteria</taxon>
        <taxon>Bacillati</taxon>
        <taxon>Actinomycetota</taxon>
        <taxon>Actinomycetes</taxon>
        <taxon>Micrococcales</taxon>
        <taxon>Cellulomonadaceae</taxon>
        <taxon>Cellulomonas</taxon>
    </lineage>
</organism>
<name>A0ABX1JVF2_9CELL</name>
<keyword evidence="2" id="KW-1185">Reference proteome</keyword>